<organism evidence="2 3">
    <name type="scientific">Christiangramia gaetbulicola</name>
    <dbReference type="NCBI Taxonomy" id="703340"/>
    <lineage>
        <taxon>Bacteria</taxon>
        <taxon>Pseudomonadati</taxon>
        <taxon>Bacteroidota</taxon>
        <taxon>Flavobacteriia</taxon>
        <taxon>Flavobacteriales</taxon>
        <taxon>Flavobacteriaceae</taxon>
        <taxon>Christiangramia</taxon>
    </lineage>
</organism>
<comment type="caution">
    <text evidence="2">The sequence shown here is derived from an EMBL/GenBank/DDBJ whole genome shotgun (WGS) entry which is preliminary data.</text>
</comment>
<dbReference type="RefSeq" id="WP_108172781.1">
    <property type="nucleotide sequence ID" value="NZ_QBKQ01000003.1"/>
</dbReference>
<gene>
    <name evidence="2" type="ORF">C8P64_2925</name>
</gene>
<dbReference type="EMBL" id="QBKQ01000003">
    <property type="protein sequence ID" value="PTX42495.1"/>
    <property type="molecule type" value="Genomic_DNA"/>
</dbReference>
<dbReference type="GO" id="GO:0016787">
    <property type="term" value="F:hydrolase activity"/>
    <property type="evidence" value="ECO:0007669"/>
    <property type="project" value="UniProtKB-KW"/>
</dbReference>
<dbReference type="Gene3D" id="3.20.20.80">
    <property type="entry name" value="Glycosidases"/>
    <property type="match status" value="1"/>
</dbReference>
<dbReference type="InterPro" id="IPR017853">
    <property type="entry name" value="GH"/>
</dbReference>
<keyword evidence="2" id="KW-0378">Hydrolase</keyword>
<dbReference type="OrthoDB" id="9809937at2"/>
<sequence>MKKLKLIFSLFTFALVIAFTGLNAQNQQKGDVYVDDSGIMRWGHNNEEVHGFGVNYSAPFAHAYRSAEKKGLDIKAEMDRDIYHFTRLNFDLYRLHVWDTEISDEKGNLIENEHLDAFDYLLNELKKRNINFVITPIAYWGNGWPEPDEDTQGFSNKYGKENSLTDPEAIKAQENYLSQFLEHVNPYTGVAYKNEPNLIAFEVSNEPHHRGTPQDVKSFINKMVKAMKSTGTKKPIFYNVSHSVHLADTYFTSEIDGGTFQWYPTGLGFQQELEGNLLPNVNDYKIPFEDVIEENNKAKLVYEFDAADVNKSYMYPAIARSIREAGIQLATHFAYDPSFLAYANTEYNTHYMNLNYTPHKALALMIVSEIFHRVSMNKDLGVYPENLEFGDFKISYKGDVATYNSGEKFIYTNSNEIEPKQVSRLKQIAGLGNSEIVKYAGKGAYFLDKLEDGVWRLEVMPDPILIRNPFGSNSLDKTVSVISWKENKIELDLKDLAENFKVSGLNEGNNASFQVEGKQFEISPGTYLLNAQGKEFDISTYDNDKNYELEAFEAQKSTVDKTYLVHEPVTTSTEGTPIKIKATLVSKDPVTKVEAWLENGNNYESLELKADNNYDYSAEVPENLLKNGFLKYRIIVSTSDGKITFPGGVEGSPADWDFHSQEKFETAILEKGAPVYLFNAATDSEKVVRQWNKANNVVPVGSNEAEFQVRLDKLFEKDIENLDADPIYDYSFRYNFSENLGARSISAKDKLIIEARSLIDSPEKIQVALVMSNGAAFGKTVELTDEVKEIEIDIKDLKPVRTVTLPRPYPGFLPYYFDHSYQGELKLEEVEAIQFSIGPGIEEGELQQPHGVGIRSVRIQ</sequence>
<evidence type="ECO:0000313" key="3">
    <source>
        <dbReference type="Proteomes" id="UP000244174"/>
    </source>
</evidence>
<evidence type="ECO:0000256" key="1">
    <source>
        <dbReference type="SAM" id="SignalP"/>
    </source>
</evidence>
<keyword evidence="3" id="KW-1185">Reference proteome</keyword>
<feature type="chain" id="PRO_5015611664" evidence="1">
    <location>
        <begin position="25"/>
        <end position="860"/>
    </location>
</feature>
<reference evidence="2 3" key="1">
    <citation type="submission" date="2018-04" db="EMBL/GenBank/DDBJ databases">
        <title>Genomic Encyclopedia of Archaeal and Bacterial Type Strains, Phase II (KMG-II): from individual species to whole genera.</title>
        <authorList>
            <person name="Goeker M."/>
        </authorList>
    </citation>
    <scope>NUCLEOTIDE SEQUENCE [LARGE SCALE GENOMIC DNA]</scope>
    <source>
        <strain evidence="2 3">DSM 23082</strain>
    </source>
</reference>
<evidence type="ECO:0000313" key="2">
    <source>
        <dbReference type="EMBL" id="PTX42495.1"/>
    </source>
</evidence>
<proteinExistence type="predicted"/>
<dbReference type="Proteomes" id="UP000244174">
    <property type="component" value="Unassembled WGS sequence"/>
</dbReference>
<dbReference type="AlphaFoldDB" id="A0A2T6AF99"/>
<dbReference type="SUPFAM" id="SSF51445">
    <property type="entry name" value="(Trans)glycosidases"/>
    <property type="match status" value="1"/>
</dbReference>
<protein>
    <submittedName>
        <fullName evidence="2">Cellulase (Glycosyl hydrolase family 5)</fullName>
    </submittedName>
</protein>
<keyword evidence="1" id="KW-0732">Signal</keyword>
<feature type="signal peptide" evidence="1">
    <location>
        <begin position="1"/>
        <end position="24"/>
    </location>
</feature>
<name>A0A2T6AF99_9FLAO</name>
<accession>A0A2T6AF99</accession>